<keyword evidence="4" id="KW-0697">Rotamase</keyword>
<protein>
    <recommendedName>
        <fullName evidence="2">peptidylprolyl isomerase</fullName>
        <ecNumber evidence="2">5.2.1.8</ecNumber>
    </recommendedName>
</protein>
<dbReference type="SUPFAM" id="SSF109998">
    <property type="entry name" value="Triger factor/SurA peptide-binding domain-like"/>
    <property type="match status" value="1"/>
</dbReference>
<dbReference type="Proteomes" id="UP000294697">
    <property type="component" value="Unassembled WGS sequence"/>
</dbReference>
<feature type="signal peptide" evidence="7">
    <location>
        <begin position="1"/>
        <end position="22"/>
    </location>
</feature>
<dbReference type="Gene3D" id="1.10.4030.10">
    <property type="entry name" value="Porin chaperone SurA, peptide-binding domain"/>
    <property type="match status" value="1"/>
</dbReference>
<evidence type="ECO:0000256" key="1">
    <source>
        <dbReference type="ARBA" id="ARBA00000971"/>
    </source>
</evidence>
<proteinExistence type="predicted"/>
<comment type="caution">
    <text evidence="8">The sequence shown here is derived from an EMBL/GenBank/DDBJ whole genome shotgun (WGS) entry which is preliminary data.</text>
</comment>
<dbReference type="OrthoDB" id="2111530at2"/>
<dbReference type="RefSeq" id="WP_111571804.1">
    <property type="nucleotide sequence ID" value="NZ_QLME01000006.1"/>
</dbReference>
<keyword evidence="5" id="KW-0413">Isomerase</keyword>
<comment type="catalytic activity">
    <reaction evidence="1">
        <text>[protein]-peptidylproline (omega=180) = [protein]-peptidylproline (omega=0)</text>
        <dbReference type="Rhea" id="RHEA:16237"/>
        <dbReference type="Rhea" id="RHEA-COMP:10747"/>
        <dbReference type="Rhea" id="RHEA-COMP:10748"/>
        <dbReference type="ChEBI" id="CHEBI:83833"/>
        <dbReference type="ChEBI" id="CHEBI:83834"/>
        <dbReference type="EC" id="5.2.1.8"/>
    </reaction>
</comment>
<dbReference type="EC" id="5.2.1.8" evidence="2"/>
<evidence type="ECO:0000256" key="6">
    <source>
        <dbReference type="SAM" id="Coils"/>
    </source>
</evidence>
<dbReference type="Pfam" id="PF13624">
    <property type="entry name" value="SurA_N_3"/>
    <property type="match status" value="1"/>
</dbReference>
<keyword evidence="6" id="KW-0175">Coiled coil</keyword>
<evidence type="ECO:0000256" key="4">
    <source>
        <dbReference type="ARBA" id="ARBA00023110"/>
    </source>
</evidence>
<evidence type="ECO:0000256" key="3">
    <source>
        <dbReference type="ARBA" id="ARBA00022729"/>
    </source>
</evidence>
<feature type="coiled-coil region" evidence="6">
    <location>
        <begin position="181"/>
        <end position="208"/>
    </location>
</feature>
<dbReference type="AlphaFoldDB" id="A0A4R7Z8F1"/>
<keyword evidence="3 7" id="KW-0732">Signal</keyword>
<evidence type="ECO:0000256" key="7">
    <source>
        <dbReference type="SAM" id="SignalP"/>
    </source>
</evidence>
<organism evidence="8 9">
    <name type="scientific">Halanaerobium saccharolyticum</name>
    <dbReference type="NCBI Taxonomy" id="43595"/>
    <lineage>
        <taxon>Bacteria</taxon>
        <taxon>Bacillati</taxon>
        <taxon>Bacillota</taxon>
        <taxon>Clostridia</taxon>
        <taxon>Halanaerobiales</taxon>
        <taxon>Halanaerobiaceae</taxon>
        <taxon>Halanaerobium</taxon>
    </lineage>
</organism>
<dbReference type="PANTHER" id="PTHR47245">
    <property type="entry name" value="PEPTIDYLPROLYL ISOMERASE"/>
    <property type="match status" value="1"/>
</dbReference>
<dbReference type="InterPro" id="IPR050245">
    <property type="entry name" value="PrsA_foldase"/>
</dbReference>
<evidence type="ECO:0000256" key="2">
    <source>
        <dbReference type="ARBA" id="ARBA00013194"/>
    </source>
</evidence>
<evidence type="ECO:0000256" key="5">
    <source>
        <dbReference type="ARBA" id="ARBA00023235"/>
    </source>
</evidence>
<evidence type="ECO:0000313" key="9">
    <source>
        <dbReference type="Proteomes" id="UP000294697"/>
    </source>
</evidence>
<sequence>MKKILVSILLITVLMVPTTIMAQDMELDGEQPADASLEENINSNSTVAVVNGEEITQEELSQQANVNQLLQQLSQVDQQLVQILANSEAGSNVLEAYQKEQLDSIIDNVLLAQQAEEEGISLSQQEKEEIYEEQKSAILEQNQMSEEQFLSALEQQGFESEEAYKDQFLNNPQLKTNKLIEEEVASDIEVTEEELQSAYEENKDAFAQGEGDTSFEEVRPQLEQMLRRQKRQQKINQYLSSLREDAEIEKNI</sequence>
<dbReference type="InterPro" id="IPR027304">
    <property type="entry name" value="Trigger_fact/SurA_dom_sf"/>
</dbReference>
<accession>A0A4R7Z8F1</accession>
<gene>
    <name evidence="8" type="ORF">C8C77_102214</name>
</gene>
<evidence type="ECO:0000313" key="8">
    <source>
        <dbReference type="EMBL" id="TDW07412.1"/>
    </source>
</evidence>
<dbReference type="PANTHER" id="PTHR47245:SF1">
    <property type="entry name" value="FOLDASE PROTEIN PRSA"/>
    <property type="match status" value="1"/>
</dbReference>
<name>A0A4R7Z8F1_9FIRM</name>
<dbReference type="GO" id="GO:0003755">
    <property type="term" value="F:peptidyl-prolyl cis-trans isomerase activity"/>
    <property type="evidence" value="ECO:0007669"/>
    <property type="project" value="UniProtKB-KW"/>
</dbReference>
<reference evidence="8 9" key="1">
    <citation type="submission" date="2019-03" db="EMBL/GenBank/DDBJ databases">
        <title>Subsurface microbial communities from deep shales in Ohio and West Virginia, USA.</title>
        <authorList>
            <person name="Wrighton K."/>
        </authorList>
    </citation>
    <scope>NUCLEOTIDE SEQUENCE [LARGE SCALE GENOMIC DNA]</scope>
    <source>
        <strain evidence="8 9">MSL9.2</strain>
    </source>
</reference>
<feature type="chain" id="PRO_5020497597" description="peptidylprolyl isomerase" evidence="7">
    <location>
        <begin position="23"/>
        <end position="252"/>
    </location>
</feature>
<dbReference type="EMBL" id="SODA01000002">
    <property type="protein sequence ID" value="TDW07412.1"/>
    <property type="molecule type" value="Genomic_DNA"/>
</dbReference>